<gene>
    <name evidence="2" type="ORF">STIAU_7773</name>
</gene>
<feature type="compositionally biased region" description="Low complexity" evidence="1">
    <location>
        <begin position="557"/>
        <end position="567"/>
    </location>
</feature>
<proteinExistence type="predicted"/>
<sequence>MGKQLLLPRTGRGRARDARHPVEVIQGDFERVVLELRGEFPGREVRWQCACPGALSGLHRPRHGLRLEVPLQILLARRLRARLGPRLVRNHEVRRDSPLLDAAAQGGVIPGNRQLQPRAILQLDDGLHAALAEGLRAHDDRAPVVLERPGDDLRGRRAAGVHQHHHRVVGLRVAVLAALLGGIAPVAPACADDGEIARQEPVAHRHRLVQEPPGVVAQVQHQPAQLLAPVEGAQPVQLLAQVQVRAVLEILHLHVRDAAVEGPFHGHDADVVPDDGDVPRGVEALAHEGEQDALARGSPHLLEHRGQVQPLDALLVDAENLIARAQARPRRRGVVDGRHDDDAFALASDFDAQPPELPRGVDLHLLEDLGRHIEGVGVQRLEHALDGALHEPGVVHRLHVVVLHVGEHPREHLQVLVGVVLAIRERSGGGEQQGHRERRAPRGELAVHVKRPFPSYPDTLHPRLQPCLVGEAHQAGDQLVRPLHLGHMAKALHHLDLGMGGQVCPEVIQRLGGKQPLAPPPQEQHRHGEALEHLRCQAGARGPGIRRQGLHGGGGIELPHLAGEQQQGQGGLVEEAPGEGARLLGGLDGEGGQQRVEGLLRQGGPGGRHQPQGPDEPGHLGGQVDGHGATQGVAHHEGGLPGHLLEPGPQGVELPAHTPGPRAELRGKAMPGQIHRQHSGETPSQGEHHPGEAVGRTAQPVHEHHRGPFALPLQLVGVHGLARHGPHRRPHPPRHQHLARHLLHSTHQVHGGCSLGRKAVPPRIMASHDLRSASGGGNQPRLRVHGAPVLPNLEIKVGPLQGAGVAHGAHLVPCLEFRADLGGNIVQVGHERVIAAPKGRE</sequence>
<protein>
    <submittedName>
        <fullName evidence="2">Uncharacterized protein</fullName>
    </submittedName>
</protein>
<feature type="region of interest" description="Disordered" evidence="1">
    <location>
        <begin position="597"/>
        <end position="701"/>
    </location>
</feature>
<comment type="caution">
    <text evidence="2">The sequence shown here is derived from an EMBL/GenBank/DDBJ whole genome shotgun (WGS) entry which is preliminary data.</text>
</comment>
<feature type="region of interest" description="Disordered" evidence="1">
    <location>
        <begin position="542"/>
        <end position="573"/>
    </location>
</feature>
<dbReference type="EMBL" id="AAMD01000020">
    <property type="protein sequence ID" value="EAU68236.1"/>
    <property type="molecule type" value="Genomic_DNA"/>
</dbReference>
<dbReference type="AlphaFoldDB" id="Q098M3"/>
<organism evidence="2 3">
    <name type="scientific">Stigmatella aurantiaca (strain DW4/3-1)</name>
    <dbReference type="NCBI Taxonomy" id="378806"/>
    <lineage>
        <taxon>Bacteria</taxon>
        <taxon>Pseudomonadati</taxon>
        <taxon>Myxococcota</taxon>
        <taxon>Myxococcia</taxon>
        <taxon>Myxococcales</taxon>
        <taxon>Cystobacterineae</taxon>
        <taxon>Archangiaceae</taxon>
        <taxon>Stigmatella</taxon>
    </lineage>
</organism>
<evidence type="ECO:0000313" key="3">
    <source>
        <dbReference type="Proteomes" id="UP000032702"/>
    </source>
</evidence>
<evidence type="ECO:0000256" key="1">
    <source>
        <dbReference type="SAM" id="MobiDB-lite"/>
    </source>
</evidence>
<reference evidence="2 3" key="1">
    <citation type="submission" date="2006-04" db="EMBL/GenBank/DDBJ databases">
        <authorList>
            <person name="Nierman W.C."/>
        </authorList>
    </citation>
    <scope>NUCLEOTIDE SEQUENCE [LARGE SCALE GENOMIC DNA]</scope>
    <source>
        <strain evidence="2 3">DW4/3-1</strain>
    </source>
</reference>
<dbReference type="Proteomes" id="UP000032702">
    <property type="component" value="Unassembled WGS sequence"/>
</dbReference>
<name>Q098M3_STIAD</name>
<accession>Q098M3</accession>
<evidence type="ECO:0000313" key="2">
    <source>
        <dbReference type="EMBL" id="EAU68236.1"/>
    </source>
</evidence>